<evidence type="ECO:0000313" key="3">
    <source>
        <dbReference type="Proteomes" id="UP000239757"/>
    </source>
</evidence>
<evidence type="ECO:0000256" key="1">
    <source>
        <dbReference type="SAM" id="MobiDB-lite"/>
    </source>
</evidence>
<sequence length="103" mass="11515">MNAHVNGEEDDEEEIEAVARFADASDKDDDAVPEENADDADDRSDTADTSPPFIVAPKEPKLHAPTEFNLKMLAKYLCWCYAQEKGRPIIPTQGNGYWQCLDL</sequence>
<proteinExistence type="predicted"/>
<dbReference type="AlphaFoldDB" id="A0A2P5YCS2"/>
<protein>
    <submittedName>
        <fullName evidence="2">Uncharacterized protein</fullName>
    </submittedName>
</protein>
<accession>A0A2P5YCS2</accession>
<dbReference type="Proteomes" id="UP000239757">
    <property type="component" value="Unassembled WGS sequence"/>
</dbReference>
<reference evidence="2 3" key="1">
    <citation type="submission" date="2015-01" db="EMBL/GenBank/DDBJ databases">
        <title>Genome of allotetraploid Gossypium barbadense reveals genomic plasticity and fiber elongation in cotton evolution.</title>
        <authorList>
            <person name="Chen X."/>
            <person name="Liu X."/>
            <person name="Zhao B."/>
            <person name="Zheng H."/>
            <person name="Hu Y."/>
            <person name="Lu G."/>
            <person name="Yang C."/>
            <person name="Chen J."/>
            <person name="Shan C."/>
            <person name="Zhang L."/>
            <person name="Zhou Y."/>
            <person name="Wang L."/>
            <person name="Guo W."/>
            <person name="Bai Y."/>
            <person name="Ruan J."/>
            <person name="Shangguan X."/>
            <person name="Mao Y."/>
            <person name="Jiang J."/>
            <person name="Zhu Y."/>
            <person name="Lei J."/>
            <person name="Kang H."/>
            <person name="Chen S."/>
            <person name="He X."/>
            <person name="Wang R."/>
            <person name="Wang Y."/>
            <person name="Chen J."/>
            <person name="Wang L."/>
            <person name="Yu S."/>
            <person name="Wang B."/>
            <person name="Wei J."/>
            <person name="Song S."/>
            <person name="Lu X."/>
            <person name="Gao Z."/>
            <person name="Gu W."/>
            <person name="Deng X."/>
            <person name="Ma D."/>
            <person name="Wang S."/>
            <person name="Liang W."/>
            <person name="Fang L."/>
            <person name="Cai C."/>
            <person name="Zhu X."/>
            <person name="Zhou B."/>
            <person name="Zhang Y."/>
            <person name="Chen Z."/>
            <person name="Xu S."/>
            <person name="Zhu R."/>
            <person name="Wang S."/>
            <person name="Zhang T."/>
            <person name="Zhao G."/>
        </authorList>
    </citation>
    <scope>NUCLEOTIDE SEQUENCE [LARGE SCALE GENOMIC DNA]</scope>
    <source>
        <strain evidence="3">cv. Xinhai21</strain>
        <tissue evidence="2">Leaf</tissue>
    </source>
</reference>
<name>A0A2P5YCS2_GOSBA</name>
<feature type="region of interest" description="Disordered" evidence="1">
    <location>
        <begin position="1"/>
        <end position="57"/>
    </location>
</feature>
<dbReference type="EMBL" id="KZ663354">
    <property type="protein sequence ID" value="PPS13413.1"/>
    <property type="molecule type" value="Genomic_DNA"/>
</dbReference>
<gene>
    <name evidence="2" type="ORF">GOBAR_AA07171</name>
</gene>
<evidence type="ECO:0000313" key="2">
    <source>
        <dbReference type="EMBL" id="PPS13413.1"/>
    </source>
</evidence>
<organism evidence="2 3">
    <name type="scientific">Gossypium barbadense</name>
    <name type="common">Sea Island cotton</name>
    <name type="synonym">Hibiscus barbadensis</name>
    <dbReference type="NCBI Taxonomy" id="3634"/>
    <lineage>
        <taxon>Eukaryota</taxon>
        <taxon>Viridiplantae</taxon>
        <taxon>Streptophyta</taxon>
        <taxon>Embryophyta</taxon>
        <taxon>Tracheophyta</taxon>
        <taxon>Spermatophyta</taxon>
        <taxon>Magnoliopsida</taxon>
        <taxon>eudicotyledons</taxon>
        <taxon>Gunneridae</taxon>
        <taxon>Pentapetalae</taxon>
        <taxon>rosids</taxon>
        <taxon>malvids</taxon>
        <taxon>Malvales</taxon>
        <taxon>Malvaceae</taxon>
        <taxon>Malvoideae</taxon>
        <taxon>Gossypium</taxon>
    </lineage>
</organism>
<feature type="compositionally biased region" description="Acidic residues" evidence="1">
    <location>
        <begin position="26"/>
        <end position="42"/>
    </location>
</feature>